<dbReference type="KEGG" id="elio:KO353_04255"/>
<dbReference type="EMBL" id="CP076448">
    <property type="protein sequence ID" value="QXM25450.1"/>
    <property type="molecule type" value="Genomic_DNA"/>
</dbReference>
<accession>A0A975YK62</accession>
<dbReference type="NCBIfam" id="TIGR00051">
    <property type="entry name" value="YbgC/FadM family acyl-CoA thioesterase"/>
    <property type="match status" value="1"/>
</dbReference>
<proteinExistence type="inferred from homology"/>
<dbReference type="Proteomes" id="UP000694001">
    <property type="component" value="Chromosome"/>
</dbReference>
<dbReference type="AlphaFoldDB" id="A0A975YK62"/>
<dbReference type="Pfam" id="PF03061">
    <property type="entry name" value="4HBT"/>
    <property type="match status" value="1"/>
</dbReference>
<comment type="similarity">
    <text evidence="1">Belongs to the 4-hydroxybenzoyl-CoA thioesterase family.</text>
</comment>
<organism evidence="4 5">
    <name type="scientific">Elioraea tepida</name>
    <dbReference type="NCBI Taxonomy" id="2843330"/>
    <lineage>
        <taxon>Bacteria</taxon>
        <taxon>Pseudomonadati</taxon>
        <taxon>Pseudomonadota</taxon>
        <taxon>Alphaproteobacteria</taxon>
        <taxon>Acetobacterales</taxon>
        <taxon>Elioraeaceae</taxon>
        <taxon>Elioraea</taxon>
    </lineage>
</organism>
<evidence type="ECO:0000259" key="3">
    <source>
        <dbReference type="Pfam" id="PF03061"/>
    </source>
</evidence>
<evidence type="ECO:0000256" key="1">
    <source>
        <dbReference type="ARBA" id="ARBA00005953"/>
    </source>
</evidence>
<evidence type="ECO:0000256" key="2">
    <source>
        <dbReference type="ARBA" id="ARBA00022801"/>
    </source>
</evidence>
<dbReference type="CDD" id="cd00586">
    <property type="entry name" value="4HBT"/>
    <property type="match status" value="1"/>
</dbReference>
<feature type="domain" description="Thioesterase" evidence="3">
    <location>
        <begin position="20"/>
        <end position="92"/>
    </location>
</feature>
<gene>
    <name evidence="4" type="ORF">KO353_04255</name>
</gene>
<dbReference type="GO" id="GO:0047617">
    <property type="term" value="F:fatty acyl-CoA hydrolase activity"/>
    <property type="evidence" value="ECO:0007669"/>
    <property type="project" value="TreeGrafter"/>
</dbReference>
<dbReference type="InterPro" id="IPR006684">
    <property type="entry name" value="YbgC/YbaW"/>
</dbReference>
<dbReference type="PANTHER" id="PTHR31793:SF37">
    <property type="entry name" value="ACYL-COA THIOESTER HYDROLASE YBGC"/>
    <property type="match status" value="1"/>
</dbReference>
<dbReference type="PIRSF" id="PIRSF003230">
    <property type="entry name" value="YbgC"/>
    <property type="match status" value="1"/>
</dbReference>
<dbReference type="InterPro" id="IPR050563">
    <property type="entry name" value="4-hydroxybenzoyl-CoA_TE"/>
</dbReference>
<name>A0A975YK62_9PROT</name>
<dbReference type="EC" id="3.1.2.-" evidence="4"/>
<dbReference type="InterPro" id="IPR008272">
    <property type="entry name" value="HB-CoA_thioesterase_AS"/>
</dbReference>
<keyword evidence="5" id="KW-1185">Reference proteome</keyword>
<dbReference type="PROSITE" id="PS01328">
    <property type="entry name" value="4HBCOA_THIOESTERASE"/>
    <property type="match status" value="1"/>
</dbReference>
<evidence type="ECO:0000313" key="4">
    <source>
        <dbReference type="EMBL" id="QXM25450.1"/>
    </source>
</evidence>
<dbReference type="InterPro" id="IPR006683">
    <property type="entry name" value="Thioestr_dom"/>
</dbReference>
<keyword evidence="2 4" id="KW-0378">Hydrolase</keyword>
<dbReference type="RefSeq" id="WP_218286506.1">
    <property type="nucleotide sequence ID" value="NZ_CP076448.1"/>
</dbReference>
<evidence type="ECO:0000313" key="5">
    <source>
        <dbReference type="Proteomes" id="UP000694001"/>
    </source>
</evidence>
<protein>
    <submittedName>
        <fullName evidence="4">YbgC/FadM family acyl-CoA thioesterase</fullName>
        <ecNumber evidence="4">3.1.2.-</ecNumber>
    </submittedName>
</protein>
<sequence>MEHRPHRFACRVYLEDTDSGGVVYHASYLRFAERARTEYLRALGLSHSQLIAREGLIFVVKRLSVEYHRPARLDDSLVVITRAPVIGSASLELA</sequence>
<reference evidence="4" key="1">
    <citation type="submission" date="2021-06" db="EMBL/GenBank/DDBJ databases">
        <title>Elioraea tepida, sp. nov., a moderately thermophilic aerobic anoxygenic phototrophic bacterium isolated from an alkaline siliceous hot spring mat community in Yellowstone National Park, WY, USA.</title>
        <authorList>
            <person name="Saini M.K."/>
            <person name="Yoshida S."/>
            <person name="Sebastian A."/>
            <person name="Hirose S."/>
            <person name="Hara E."/>
            <person name="Tamaki H."/>
            <person name="Soulier N.T."/>
            <person name="Albert I."/>
            <person name="Hanada S."/>
            <person name="Bryant D.A."/>
            <person name="Tank M."/>
        </authorList>
    </citation>
    <scope>NUCLEOTIDE SEQUENCE</scope>
    <source>
        <strain evidence="4">MS-P2</strain>
    </source>
</reference>
<dbReference type="PANTHER" id="PTHR31793">
    <property type="entry name" value="4-HYDROXYBENZOYL-COA THIOESTERASE FAMILY MEMBER"/>
    <property type="match status" value="1"/>
</dbReference>